<evidence type="ECO:0000256" key="2">
    <source>
        <dbReference type="ARBA" id="ARBA00022448"/>
    </source>
</evidence>
<evidence type="ECO:0000256" key="3">
    <source>
        <dbReference type="ARBA" id="ARBA00023242"/>
    </source>
</evidence>
<feature type="compositionally biased region" description="Low complexity" evidence="5">
    <location>
        <begin position="1307"/>
        <end position="1324"/>
    </location>
</feature>
<feature type="compositionally biased region" description="Low complexity" evidence="5">
    <location>
        <begin position="1497"/>
        <end position="1506"/>
    </location>
</feature>
<feature type="domain" description="Nucleoporin Nup159/Nup146 N-terminal" evidence="6">
    <location>
        <begin position="34"/>
        <end position="395"/>
    </location>
</feature>
<feature type="region of interest" description="Disordered" evidence="5">
    <location>
        <begin position="488"/>
        <end position="709"/>
    </location>
</feature>
<evidence type="ECO:0000256" key="1">
    <source>
        <dbReference type="ARBA" id="ARBA00004123"/>
    </source>
</evidence>
<proteinExistence type="predicted"/>
<dbReference type="PANTHER" id="PTHR23193">
    <property type="entry name" value="NUCLEAR PORE COMPLEX PROTEIN NUP"/>
    <property type="match status" value="1"/>
</dbReference>
<feature type="region of interest" description="Disordered" evidence="5">
    <location>
        <begin position="1954"/>
        <end position="1992"/>
    </location>
</feature>
<feature type="compositionally biased region" description="Low complexity" evidence="5">
    <location>
        <begin position="1284"/>
        <end position="1295"/>
    </location>
</feature>
<feature type="compositionally biased region" description="Low complexity" evidence="5">
    <location>
        <begin position="611"/>
        <end position="621"/>
    </location>
</feature>
<keyword evidence="4" id="KW-0175">Coiled coil</keyword>
<dbReference type="Pfam" id="PF16755">
    <property type="entry name" value="Beta-prop_NUP159_NUP214"/>
    <property type="match status" value="1"/>
</dbReference>
<feature type="compositionally biased region" description="Basic and acidic residues" evidence="5">
    <location>
        <begin position="1674"/>
        <end position="1689"/>
    </location>
</feature>
<feature type="compositionally biased region" description="Acidic residues" evidence="5">
    <location>
        <begin position="1547"/>
        <end position="1643"/>
    </location>
</feature>
<accession>A0ABR4N6E6</accession>
<feature type="region of interest" description="Disordered" evidence="5">
    <location>
        <begin position="1031"/>
        <end position="1071"/>
    </location>
</feature>
<feature type="compositionally biased region" description="Low complexity" evidence="5">
    <location>
        <begin position="640"/>
        <end position="696"/>
    </location>
</feature>
<comment type="caution">
    <text evidence="7">The sequence shown here is derived from an EMBL/GenBank/DDBJ whole genome shotgun (WGS) entry which is preliminary data.</text>
</comment>
<feature type="compositionally biased region" description="Polar residues" evidence="5">
    <location>
        <begin position="1359"/>
        <end position="1378"/>
    </location>
</feature>
<keyword evidence="3" id="KW-0539">Nucleus</keyword>
<feature type="compositionally biased region" description="Low complexity" evidence="5">
    <location>
        <begin position="1413"/>
        <end position="1431"/>
    </location>
</feature>
<feature type="compositionally biased region" description="Pro residues" evidence="5">
    <location>
        <begin position="1296"/>
        <end position="1306"/>
    </location>
</feature>
<protein>
    <recommendedName>
        <fullName evidence="6">Nucleoporin Nup159/Nup146 N-terminal domain-containing protein</fullName>
    </recommendedName>
</protein>
<evidence type="ECO:0000256" key="5">
    <source>
        <dbReference type="SAM" id="MobiDB-lite"/>
    </source>
</evidence>
<feature type="compositionally biased region" description="Polar residues" evidence="5">
    <location>
        <begin position="1879"/>
        <end position="1895"/>
    </location>
</feature>
<feature type="region of interest" description="Disordered" evidence="5">
    <location>
        <begin position="920"/>
        <end position="976"/>
    </location>
</feature>
<dbReference type="Gene3D" id="2.130.10.10">
    <property type="entry name" value="YVTN repeat-like/Quinoprotein amine dehydrogenase"/>
    <property type="match status" value="1"/>
</dbReference>
<organism evidence="7 8">
    <name type="scientific">Polyrhizophydium stewartii</name>
    <dbReference type="NCBI Taxonomy" id="2732419"/>
    <lineage>
        <taxon>Eukaryota</taxon>
        <taxon>Fungi</taxon>
        <taxon>Fungi incertae sedis</taxon>
        <taxon>Chytridiomycota</taxon>
        <taxon>Chytridiomycota incertae sedis</taxon>
        <taxon>Chytridiomycetes</taxon>
        <taxon>Rhizophydiales</taxon>
        <taxon>Rhizophydiales incertae sedis</taxon>
        <taxon>Polyrhizophydium</taxon>
    </lineage>
</organism>
<feature type="region of interest" description="Disordered" evidence="5">
    <location>
        <begin position="1850"/>
        <end position="1908"/>
    </location>
</feature>
<evidence type="ECO:0000256" key="4">
    <source>
        <dbReference type="SAM" id="Coils"/>
    </source>
</evidence>
<feature type="region of interest" description="Disordered" evidence="5">
    <location>
        <begin position="1220"/>
        <end position="1431"/>
    </location>
</feature>
<feature type="compositionally biased region" description="Acidic residues" evidence="5">
    <location>
        <begin position="1254"/>
        <end position="1277"/>
    </location>
</feature>
<feature type="region of interest" description="Disordered" evidence="5">
    <location>
        <begin position="2089"/>
        <end position="2112"/>
    </location>
</feature>
<dbReference type="InterPro" id="IPR039462">
    <property type="entry name" value="Nup159/Nup146_N"/>
</dbReference>
<feature type="region of interest" description="Disordered" evidence="5">
    <location>
        <begin position="1451"/>
        <end position="1794"/>
    </location>
</feature>
<feature type="compositionally biased region" description="Basic and acidic residues" evidence="5">
    <location>
        <begin position="586"/>
        <end position="604"/>
    </location>
</feature>
<feature type="compositionally biased region" description="Basic and acidic residues" evidence="5">
    <location>
        <begin position="1229"/>
        <end position="1245"/>
    </location>
</feature>
<feature type="compositionally biased region" description="Low complexity" evidence="5">
    <location>
        <begin position="1525"/>
        <end position="1540"/>
    </location>
</feature>
<dbReference type="PANTHER" id="PTHR23193:SF23">
    <property type="entry name" value="NUCLEAR PORE COMPLEX PROTEIN NUP153"/>
    <property type="match status" value="1"/>
</dbReference>
<dbReference type="Proteomes" id="UP001527925">
    <property type="component" value="Unassembled WGS sequence"/>
</dbReference>
<dbReference type="EMBL" id="JADGIZ020000027">
    <property type="protein sequence ID" value="KAL2915092.1"/>
    <property type="molecule type" value="Genomic_DNA"/>
</dbReference>
<feature type="compositionally biased region" description="Pro residues" evidence="5">
    <location>
        <begin position="1041"/>
        <end position="1051"/>
    </location>
</feature>
<comment type="subcellular location">
    <subcellularLocation>
        <location evidence="1">Nucleus</location>
    </subcellularLocation>
</comment>
<feature type="compositionally biased region" description="Low complexity" evidence="5">
    <location>
        <begin position="1898"/>
        <end position="1908"/>
    </location>
</feature>
<keyword evidence="2" id="KW-0813">Transport</keyword>
<dbReference type="SUPFAM" id="SSF117289">
    <property type="entry name" value="Nucleoporin domain"/>
    <property type="match status" value="1"/>
</dbReference>
<name>A0ABR4N6E6_9FUNG</name>
<reference evidence="7 8" key="1">
    <citation type="submission" date="2023-09" db="EMBL/GenBank/DDBJ databases">
        <title>Pangenome analysis of Batrachochytrium dendrobatidis and related Chytrids.</title>
        <authorList>
            <person name="Yacoub M.N."/>
            <person name="Stajich J.E."/>
            <person name="James T.Y."/>
        </authorList>
    </citation>
    <scope>NUCLEOTIDE SEQUENCE [LARGE SCALE GENOMIC DNA]</scope>
    <source>
        <strain evidence="7 8">JEL0888</strain>
    </source>
</reference>
<dbReference type="InterPro" id="IPR015943">
    <property type="entry name" value="WD40/YVTN_repeat-like_dom_sf"/>
</dbReference>
<keyword evidence="8" id="KW-1185">Reference proteome</keyword>
<evidence type="ECO:0000313" key="8">
    <source>
        <dbReference type="Proteomes" id="UP001527925"/>
    </source>
</evidence>
<feature type="compositionally biased region" description="Polar residues" evidence="5">
    <location>
        <begin position="537"/>
        <end position="546"/>
    </location>
</feature>
<feature type="compositionally biased region" description="Polar residues" evidence="5">
    <location>
        <begin position="1699"/>
        <end position="1712"/>
    </location>
</feature>
<evidence type="ECO:0000259" key="6">
    <source>
        <dbReference type="Pfam" id="PF16755"/>
    </source>
</evidence>
<feature type="compositionally biased region" description="Polar residues" evidence="5">
    <location>
        <begin position="937"/>
        <end position="958"/>
    </location>
</feature>
<dbReference type="InterPro" id="IPR026054">
    <property type="entry name" value="Nucleoporin"/>
</dbReference>
<feature type="compositionally biased region" description="Low complexity" evidence="5">
    <location>
        <begin position="1958"/>
        <end position="1982"/>
    </location>
</feature>
<sequence>MSIAEPDPVDAEFLALPPLQVDVKATVSPAPLDPPAHASLLVCSNRHGFLVHGTNDGLGFVRTEPLLTAVRNAEPGTRVRPPAGSAASVPLAAGPATHVALAGNELTVFAASAGGALVAFSAASLAASIDASPATPLESTTVPGGDVRALKANPDPNSAQIAVLSSDGAVRFVDFASNAFKVGNPVPIEGITDIDWFPRGKQLACGTSSNKVIQITPAGQIKREYGPPPDIAGDHVQKLRWIEERVFLVIYADTPPPDDDVPQTDAFVLRRGDKDAVEYTKLADPALPFRLERPSHHHIATIEGWGDKAKRIVFVANTTAAEAGVIGCSEDGWRNWSLADNSLISMPLDEEDRDTWPLGLAVDLTSTVTLPPATPDDPPVPPMPILLILNNLGDLLAHHCIMSSVSGPFPSMVEKIQQIPADAKSAPAAAPGPSPAVAPAPAAAKSLFGAVPSGSASASKPLFGSEPSKPLSTGFTFGAPASDSKPLFGAEPSKPLFGAEPSKLTPSSTGFTFGAPSGDSKPAFGAEPSKPLFGTGPSKQPSTTSLFGAAASGSKPLFGAEPSKPLFGSEPSKPPPTGFAFGAAASDDKPSAGVSDDAKKRPDGKGPVPAPATASASAASSIRRKPSAFSVTESAPPQPVVAKQPVAAASVSKPTAVTAAASDKVSSSSGSASPAQAGSASAASARSSKATRAPAAAAPPAPAPEPKEPKIELLVSKFDDLYLGLESDFEAFKKYSATVTSTLEDARRPNPNAENLPLKSLALGDLPRVMSAARDTIVRIEHAGKLCSALRSARDELLASMKELAVKNKESKSRLDFLLKRDPDWLAPPGTLGPEAADMRVRLFAKRDRVEEMIDSIKRALELLENNIDQHSSSRRERLKTSDWQSICTTVTQLTKSGLAASHRLDRLIIEMQAAKQAHKSAASTAAGRQHLRRPTAQASGSVSSTHTSPTAFGSSSARKVARTPRGPFGLPDDESFADESVLYPTVPLLADKEAAEKLSQQKAARAKLKQILVRADRVVPINTTATTSQMPKELLRRQLPPRPARPPPVPVSIGAPHATPTLQPPAPARPDAPEALTPIAIASVVVPLAATAPTFGNAPEKTEPASALQFSTSKVAIAPSAPFGSAAKSGEPKPATMFSFTAAGAAAQSDKPSAATAFAFPVPAATAAPLAFGSASKPDDMPAFVFGSAPSDAKPTPLFQVPPSDKPAFLFTATASPSNAVQPAAVESADKDLKSKDKENRSDSGSEGGNYDEYNEDDYEEIHGPEDDEKEYDDFLAENPQMAAASAAAAKAESAPPPPPPPPGEIPGAATANAAPTPQAKQPSATSFTFAAAPQPFSFVAPATKPSTPDAKPGATASPGSGTKTHSPFGASSSIFNQPPAFPLSGDSAPPPAVSPSGLFANMSTPLPKTMPTTFGSGGSPSPLGTGFSFGAKPAGDQLAFASKIPVVGARKADAGGSGGDAEQPIAARLPDFSAIKSPEVSGAGVKLSPAPAPSPQRAAESASPTPAPASPPKMSYSAVAKQPTAAPTAPIVAVATASVHKDDHEQDDYDDADEEGEDAEAQESAADADADQEGEGDVANAEDEEEVVESESEDEEEESQVEDEDDELQVEDPDDEAPAEDADNEAQVEDAEREEAADGDASDQSFEGHNEDDDAPPTDQTPTQGSHVQLVAEREPRPAAIDVHEEASTVGDDESRANYTHSDSSWLHSSTRAREVQQAGAIGGPDDSAPVGVPEELTESEINAGGEPQAPSSFNMGSAFGSFEIVDKSAPGGRPETRMADTDADPQASAVPQGLESLSGIDFGLGSSAPKKSVNPMFAVAAGAAAAPPARPSEGGFGASAFGGSAFGKPSEPGSGPTSFGSFVKKDDAKPAFGQPSFGQPATSTPAFGQSSFGKPAPASTPAAPAFGQSGFGQAAAPAFGQSACGQAASSAAPVFGQSGFGQSSTAAPSFGQATFGQPSFGQPSFGQPSFGQSSFGQPSVSGTAAGATPGSEGVAFGKSSFGAAAGAAPAFGSFPNVQGTSSFDSSSFAGGNAPTSFAATASGFGSGGFGAFAQRAEGQPTGFGAVSAGGASVFGGGGAIGGASGSTFGSSSFDKSKTKDSSAFKNFRG</sequence>
<evidence type="ECO:0000313" key="7">
    <source>
        <dbReference type="EMBL" id="KAL2915092.1"/>
    </source>
</evidence>
<feature type="coiled-coil region" evidence="4">
    <location>
        <begin position="847"/>
        <end position="874"/>
    </location>
</feature>
<gene>
    <name evidence="7" type="ORF">HK105_205416</name>
</gene>